<dbReference type="SUPFAM" id="SSF51338">
    <property type="entry name" value="Composite domain of metallo-dependent hydrolases"/>
    <property type="match status" value="1"/>
</dbReference>
<dbReference type="Proteomes" id="UP000824078">
    <property type="component" value="Unassembled WGS sequence"/>
</dbReference>
<dbReference type="SUPFAM" id="SSF51556">
    <property type="entry name" value="Metallo-dependent hydrolases"/>
    <property type="match status" value="1"/>
</dbReference>
<evidence type="ECO:0000313" key="2">
    <source>
        <dbReference type="EMBL" id="HIU23536.1"/>
    </source>
</evidence>
<feature type="domain" description="Amidohydrolase 3" evidence="1">
    <location>
        <begin position="52"/>
        <end position="508"/>
    </location>
</feature>
<dbReference type="PANTHER" id="PTHR22642">
    <property type="entry name" value="IMIDAZOLONEPROPIONASE"/>
    <property type="match status" value="1"/>
</dbReference>
<reference evidence="2" key="1">
    <citation type="submission" date="2020-10" db="EMBL/GenBank/DDBJ databases">
        <authorList>
            <person name="Gilroy R."/>
        </authorList>
    </citation>
    <scope>NUCLEOTIDE SEQUENCE</scope>
    <source>
        <strain evidence="2">ChiHjej12B11-29160</strain>
    </source>
</reference>
<dbReference type="Pfam" id="PF07969">
    <property type="entry name" value="Amidohydro_3"/>
    <property type="match status" value="1"/>
</dbReference>
<dbReference type="EMBL" id="DVMQ01000004">
    <property type="protein sequence ID" value="HIU23536.1"/>
    <property type="molecule type" value="Genomic_DNA"/>
</dbReference>
<sequence length="512" mass="55675">MAEMADYILRSENIFDATTTEAHPGFVAVAGNKIIAVGEGDGAEYVGDNTRVLELGDKLVTPGLTDVHCFFNGWLLQRAGADLSGVTSVDEAIERVRATAKPELAIGHDFPLEMLPVDEAVLDEAFGDVPAVFVGQWADGMAMNTAAETKFGFTPAACWSEKAYKLLKAVITDTEFSVPMYREYEAMMNSYGVTSTKEMGYDDYWFVDAVKELEDAGELTLRVNLMSQPVGEPANIAYGTATRDRFADDPFISFSGFNQMTDGSISQHEGEMKEPYLDADTCCAMDIDWAEHERQVLEADAAGLRFSLHCQGDGAVAHALDIFEKCQRDEDGTVVLRQAMTDLEGADPVDLERMGKLGVVAEVYPLIQSIADREGKIAMVNEKIGAERGTHYWNRRKMIDSGVVVGCGTDLPMTVDDLGTGVYSACGGYFPEGGEPWNTQNMITPGELIRAWCAGGAYDLEQCDVLGTLEAGKLADIAVFDTNFLAIDPKDARDGKCVLTMIDGKIVFDATK</sequence>
<protein>
    <submittedName>
        <fullName evidence="2">Amidohydrolase family protein</fullName>
    </submittedName>
</protein>
<dbReference type="Gene3D" id="3.10.310.70">
    <property type="match status" value="1"/>
</dbReference>
<name>A0A9D1HVJ6_9ACTN</name>
<evidence type="ECO:0000259" key="1">
    <source>
        <dbReference type="Pfam" id="PF07969"/>
    </source>
</evidence>
<dbReference type="InterPro" id="IPR013108">
    <property type="entry name" value="Amidohydro_3"/>
</dbReference>
<accession>A0A9D1HVJ6</accession>
<proteinExistence type="predicted"/>
<dbReference type="Gene3D" id="3.20.20.140">
    <property type="entry name" value="Metal-dependent hydrolases"/>
    <property type="match status" value="1"/>
</dbReference>
<evidence type="ECO:0000313" key="3">
    <source>
        <dbReference type="Proteomes" id="UP000824078"/>
    </source>
</evidence>
<dbReference type="GO" id="GO:0016810">
    <property type="term" value="F:hydrolase activity, acting on carbon-nitrogen (but not peptide) bonds"/>
    <property type="evidence" value="ECO:0007669"/>
    <property type="project" value="InterPro"/>
</dbReference>
<gene>
    <name evidence="2" type="ORF">IAD17_01235</name>
</gene>
<dbReference type="InterPro" id="IPR032466">
    <property type="entry name" value="Metal_Hydrolase"/>
</dbReference>
<dbReference type="Gene3D" id="2.30.40.10">
    <property type="entry name" value="Urease, subunit C, domain 1"/>
    <property type="match status" value="1"/>
</dbReference>
<organism evidence="2 3">
    <name type="scientific">Candidatus Coprovicinus avistercoris</name>
    <dbReference type="NCBI Taxonomy" id="2840754"/>
    <lineage>
        <taxon>Bacteria</taxon>
        <taxon>Bacillati</taxon>
        <taxon>Actinomycetota</taxon>
        <taxon>Coriobacteriia</taxon>
        <taxon>Coriobacteriales</taxon>
        <taxon>Coriobacteriaceae</taxon>
        <taxon>Coriobacteriaceae incertae sedis</taxon>
        <taxon>Candidatus Coprovicinus</taxon>
    </lineage>
</organism>
<reference evidence="2" key="2">
    <citation type="journal article" date="2021" name="PeerJ">
        <title>Extensive microbial diversity within the chicken gut microbiome revealed by metagenomics and culture.</title>
        <authorList>
            <person name="Gilroy R."/>
            <person name="Ravi A."/>
            <person name="Getino M."/>
            <person name="Pursley I."/>
            <person name="Horton D.L."/>
            <person name="Alikhan N.F."/>
            <person name="Baker D."/>
            <person name="Gharbi K."/>
            <person name="Hall N."/>
            <person name="Watson M."/>
            <person name="Adriaenssens E.M."/>
            <person name="Foster-Nyarko E."/>
            <person name="Jarju S."/>
            <person name="Secka A."/>
            <person name="Antonio M."/>
            <person name="Oren A."/>
            <person name="Chaudhuri R.R."/>
            <person name="La Ragione R."/>
            <person name="Hildebrand F."/>
            <person name="Pallen M.J."/>
        </authorList>
    </citation>
    <scope>NUCLEOTIDE SEQUENCE</scope>
    <source>
        <strain evidence="2">ChiHjej12B11-29160</strain>
    </source>
</reference>
<dbReference type="AlphaFoldDB" id="A0A9D1HVJ6"/>
<dbReference type="InterPro" id="IPR011059">
    <property type="entry name" value="Metal-dep_hydrolase_composite"/>
</dbReference>
<comment type="caution">
    <text evidence="2">The sequence shown here is derived from an EMBL/GenBank/DDBJ whole genome shotgun (WGS) entry which is preliminary data.</text>
</comment>
<dbReference type="PANTHER" id="PTHR22642:SF2">
    <property type="entry name" value="PROTEIN LONG AFTER FAR-RED 3"/>
    <property type="match status" value="1"/>
</dbReference>